<reference evidence="3 4" key="1">
    <citation type="journal article" date="2016" name="Nat. Commun.">
        <title>Thousands of microbial genomes shed light on interconnected biogeochemical processes in an aquifer system.</title>
        <authorList>
            <person name="Anantharaman K."/>
            <person name="Brown C.T."/>
            <person name="Hug L.A."/>
            <person name="Sharon I."/>
            <person name="Castelle C.J."/>
            <person name="Probst A.J."/>
            <person name="Thomas B.C."/>
            <person name="Singh A."/>
            <person name="Wilkins M.J."/>
            <person name="Karaoz U."/>
            <person name="Brodie E.L."/>
            <person name="Williams K.H."/>
            <person name="Hubbard S.S."/>
            <person name="Banfield J.F."/>
        </authorList>
    </citation>
    <scope>NUCLEOTIDE SEQUENCE [LARGE SCALE GENOMIC DNA]</scope>
</reference>
<dbReference type="Gene3D" id="3.90.79.10">
    <property type="entry name" value="Nucleoside Triphosphate Pyrophosphohydrolase"/>
    <property type="match status" value="1"/>
</dbReference>
<dbReference type="CDD" id="cd04690">
    <property type="entry name" value="NUDIX_Hydrolase"/>
    <property type="match status" value="1"/>
</dbReference>
<dbReference type="InterPro" id="IPR020084">
    <property type="entry name" value="NUDIX_hydrolase_CS"/>
</dbReference>
<dbReference type="GO" id="GO:0016787">
    <property type="term" value="F:hydrolase activity"/>
    <property type="evidence" value="ECO:0007669"/>
    <property type="project" value="UniProtKB-KW"/>
</dbReference>
<evidence type="ECO:0000259" key="2">
    <source>
        <dbReference type="PROSITE" id="PS51462"/>
    </source>
</evidence>
<evidence type="ECO:0000313" key="4">
    <source>
        <dbReference type="Proteomes" id="UP000176705"/>
    </source>
</evidence>
<dbReference type="InterPro" id="IPR000086">
    <property type="entry name" value="NUDIX_hydrolase_dom"/>
</dbReference>
<proteinExistence type="predicted"/>
<dbReference type="EMBL" id="MHQS01000005">
    <property type="protein sequence ID" value="OHA09245.1"/>
    <property type="molecule type" value="Genomic_DNA"/>
</dbReference>
<evidence type="ECO:0000256" key="1">
    <source>
        <dbReference type="ARBA" id="ARBA00022801"/>
    </source>
</evidence>
<comment type="caution">
    <text evidence="3">The sequence shown here is derived from an EMBL/GenBank/DDBJ whole genome shotgun (WGS) entry which is preliminary data.</text>
</comment>
<accession>A0A1G2LC82</accession>
<dbReference type="PROSITE" id="PS51462">
    <property type="entry name" value="NUDIX"/>
    <property type="match status" value="1"/>
</dbReference>
<dbReference type="Proteomes" id="UP000176705">
    <property type="component" value="Unassembled WGS sequence"/>
</dbReference>
<dbReference type="SUPFAM" id="SSF55811">
    <property type="entry name" value="Nudix"/>
    <property type="match status" value="1"/>
</dbReference>
<sequence length="139" mass="16025">MAADREEIHKIGAVLLRDGKLLVVRKYTPDSRIECIIPGGRVERNETHRQTLERELDEELGVKLISMEHFGSFDDMAVFERIPIHMEVYTVAVEGAPEPRSEVKEYFWIGRDYREQGIELGSVLERHVVPKLIERGALL</sequence>
<evidence type="ECO:0000313" key="3">
    <source>
        <dbReference type="EMBL" id="OHA09245.1"/>
    </source>
</evidence>
<dbReference type="Pfam" id="PF00293">
    <property type="entry name" value="NUDIX"/>
    <property type="match status" value="1"/>
</dbReference>
<dbReference type="STRING" id="1802280.A3B37_03475"/>
<dbReference type="AlphaFoldDB" id="A0A1G2LC82"/>
<dbReference type="PANTHER" id="PTHR43736:SF1">
    <property type="entry name" value="DIHYDRONEOPTERIN TRIPHOSPHATE DIPHOSPHATASE"/>
    <property type="match status" value="1"/>
</dbReference>
<feature type="domain" description="Nudix hydrolase" evidence="2">
    <location>
        <begin position="6"/>
        <end position="134"/>
    </location>
</feature>
<keyword evidence="1" id="KW-0378">Hydrolase</keyword>
<name>A0A1G2LC82_9BACT</name>
<protein>
    <recommendedName>
        <fullName evidence="2">Nudix hydrolase domain-containing protein</fullName>
    </recommendedName>
</protein>
<dbReference type="PANTHER" id="PTHR43736">
    <property type="entry name" value="ADP-RIBOSE PYROPHOSPHATASE"/>
    <property type="match status" value="1"/>
</dbReference>
<dbReference type="PROSITE" id="PS00893">
    <property type="entry name" value="NUDIX_BOX"/>
    <property type="match status" value="1"/>
</dbReference>
<organism evidence="3 4">
    <name type="scientific">Candidatus Sungbacteria bacterium RIFCSPLOWO2_01_FULL_59_16</name>
    <dbReference type="NCBI Taxonomy" id="1802280"/>
    <lineage>
        <taxon>Bacteria</taxon>
        <taxon>Candidatus Sungiibacteriota</taxon>
    </lineage>
</organism>
<dbReference type="InterPro" id="IPR015797">
    <property type="entry name" value="NUDIX_hydrolase-like_dom_sf"/>
</dbReference>
<gene>
    <name evidence="3" type="ORF">A3B37_03475</name>
</gene>